<sequence>MVQFVMLLIVAGAVTAMVVAFLRSRGKLPQRAAQTGTLYVTGVSPRPEGVGEQFVTLTGNLTGPNVPGAVVYGRFVWGDEPWPAIGDLLRVAYPAGNPNSFQIVGSA</sequence>
<dbReference type="OrthoDB" id="4380191at2"/>
<feature type="transmembrane region" description="Helical" evidence="1">
    <location>
        <begin position="6"/>
        <end position="22"/>
    </location>
</feature>
<dbReference type="RefSeq" id="WP_120041889.1">
    <property type="nucleotide sequence ID" value="NZ_QZFU01000019.1"/>
</dbReference>
<dbReference type="Proteomes" id="UP000266677">
    <property type="component" value="Unassembled WGS sequence"/>
</dbReference>
<comment type="caution">
    <text evidence="2">The sequence shown here is derived from an EMBL/GenBank/DDBJ whole genome shotgun (WGS) entry which is preliminary data.</text>
</comment>
<keyword evidence="1" id="KW-0472">Membrane</keyword>
<evidence type="ECO:0000256" key="1">
    <source>
        <dbReference type="SAM" id="Phobius"/>
    </source>
</evidence>
<evidence type="ECO:0008006" key="4">
    <source>
        <dbReference type="Google" id="ProtNLM"/>
    </source>
</evidence>
<reference evidence="2 3" key="1">
    <citation type="submission" date="2018-09" db="EMBL/GenBank/DDBJ databases">
        <title>YIM PH21274 draft genome.</title>
        <authorList>
            <person name="Miao C."/>
        </authorList>
    </citation>
    <scope>NUCLEOTIDE SEQUENCE [LARGE SCALE GENOMIC DNA]</scope>
    <source>
        <strain evidence="2 3">YIM PH 21724</strain>
    </source>
</reference>
<name>A0A3A4KLW8_9NOCA</name>
<gene>
    <name evidence="2" type="ORF">D5S18_16610</name>
</gene>
<proteinExistence type="predicted"/>
<protein>
    <recommendedName>
        <fullName evidence="4">DUF3592 domain-containing protein</fullName>
    </recommendedName>
</protein>
<evidence type="ECO:0000313" key="3">
    <source>
        <dbReference type="Proteomes" id="UP000266677"/>
    </source>
</evidence>
<keyword evidence="3" id="KW-1185">Reference proteome</keyword>
<keyword evidence="1" id="KW-0812">Transmembrane</keyword>
<evidence type="ECO:0000313" key="2">
    <source>
        <dbReference type="EMBL" id="RJO75016.1"/>
    </source>
</evidence>
<dbReference type="AlphaFoldDB" id="A0A3A4KLW8"/>
<organism evidence="2 3">
    <name type="scientific">Nocardia panacis</name>
    <dbReference type="NCBI Taxonomy" id="2340916"/>
    <lineage>
        <taxon>Bacteria</taxon>
        <taxon>Bacillati</taxon>
        <taxon>Actinomycetota</taxon>
        <taxon>Actinomycetes</taxon>
        <taxon>Mycobacteriales</taxon>
        <taxon>Nocardiaceae</taxon>
        <taxon>Nocardia</taxon>
    </lineage>
</organism>
<accession>A0A3A4KLW8</accession>
<dbReference type="EMBL" id="QZFU01000019">
    <property type="protein sequence ID" value="RJO75016.1"/>
    <property type="molecule type" value="Genomic_DNA"/>
</dbReference>
<keyword evidence="1" id="KW-1133">Transmembrane helix</keyword>